<dbReference type="OrthoDB" id="8068875at2759"/>
<keyword evidence="7" id="KW-0175">Coiled coil</keyword>
<evidence type="ECO:0000256" key="7">
    <source>
        <dbReference type="SAM" id="Coils"/>
    </source>
</evidence>
<dbReference type="InParanoid" id="I7MMP5"/>
<dbReference type="Pfam" id="PF00632">
    <property type="entry name" value="HECT"/>
    <property type="match status" value="1"/>
</dbReference>
<evidence type="ECO:0000313" key="10">
    <source>
        <dbReference type="EMBL" id="EAS06148.2"/>
    </source>
</evidence>
<comment type="catalytic activity">
    <reaction evidence="1">
        <text>S-ubiquitinyl-[E2 ubiquitin-conjugating enzyme]-L-cysteine + [acceptor protein]-L-lysine = [E2 ubiquitin-conjugating enzyme]-L-cysteine + N(6)-ubiquitinyl-[acceptor protein]-L-lysine.</text>
        <dbReference type="EC" id="2.3.2.26"/>
    </reaction>
</comment>
<dbReference type="Proteomes" id="UP000009168">
    <property type="component" value="Unassembled WGS sequence"/>
</dbReference>
<proteinExistence type="predicted"/>
<dbReference type="eggNOG" id="KOG0939">
    <property type="taxonomic scope" value="Eukaryota"/>
</dbReference>
<gene>
    <name evidence="10" type="ORF">TTHERM_00670720</name>
</gene>
<feature type="compositionally biased region" description="Polar residues" evidence="8">
    <location>
        <begin position="2867"/>
        <end position="2876"/>
    </location>
</feature>
<dbReference type="PANTHER" id="PTHR11254">
    <property type="entry name" value="HECT DOMAIN UBIQUITIN-PROTEIN LIGASE"/>
    <property type="match status" value="1"/>
</dbReference>
<dbReference type="PROSITE" id="PS50237">
    <property type="entry name" value="HECT"/>
    <property type="match status" value="1"/>
</dbReference>
<feature type="compositionally biased region" description="Polar residues" evidence="8">
    <location>
        <begin position="3961"/>
        <end position="3983"/>
    </location>
</feature>
<feature type="coiled-coil region" evidence="7">
    <location>
        <begin position="3853"/>
        <end position="3880"/>
    </location>
</feature>
<dbReference type="Gene3D" id="3.90.1750.10">
    <property type="entry name" value="Hect, E3 ligase catalytic domains"/>
    <property type="match status" value="1"/>
</dbReference>
<feature type="compositionally biased region" description="Basic and acidic residues" evidence="8">
    <location>
        <begin position="3059"/>
        <end position="3071"/>
    </location>
</feature>
<feature type="coiled-coil region" evidence="7">
    <location>
        <begin position="3721"/>
        <end position="3778"/>
    </location>
</feature>
<feature type="region of interest" description="Disordered" evidence="8">
    <location>
        <begin position="2514"/>
        <end position="2551"/>
    </location>
</feature>
<feature type="domain" description="HECT" evidence="9">
    <location>
        <begin position="4159"/>
        <end position="4485"/>
    </location>
</feature>
<organism evidence="10 11">
    <name type="scientific">Tetrahymena thermophila (strain SB210)</name>
    <dbReference type="NCBI Taxonomy" id="312017"/>
    <lineage>
        <taxon>Eukaryota</taxon>
        <taxon>Sar</taxon>
        <taxon>Alveolata</taxon>
        <taxon>Ciliophora</taxon>
        <taxon>Intramacronucleata</taxon>
        <taxon>Oligohymenophorea</taxon>
        <taxon>Hymenostomatida</taxon>
        <taxon>Tetrahymenina</taxon>
        <taxon>Tetrahymenidae</taxon>
        <taxon>Tetrahymena</taxon>
    </lineage>
</organism>
<dbReference type="GO" id="GO:0061630">
    <property type="term" value="F:ubiquitin protein ligase activity"/>
    <property type="evidence" value="ECO:0007669"/>
    <property type="project" value="UniProtKB-EC"/>
</dbReference>
<dbReference type="RefSeq" id="XP_001026393.2">
    <property type="nucleotide sequence ID" value="XM_001026393.2"/>
</dbReference>
<dbReference type="GO" id="GO:0016567">
    <property type="term" value="P:protein ubiquitination"/>
    <property type="evidence" value="ECO:0007669"/>
    <property type="project" value="TreeGrafter"/>
</dbReference>
<dbReference type="GO" id="GO:0006511">
    <property type="term" value="P:ubiquitin-dependent protein catabolic process"/>
    <property type="evidence" value="ECO:0007669"/>
    <property type="project" value="TreeGrafter"/>
</dbReference>
<dbReference type="InterPro" id="IPR000569">
    <property type="entry name" value="HECT_dom"/>
</dbReference>
<feature type="active site" description="Glycyl thioester intermediate" evidence="6">
    <location>
        <position position="4452"/>
    </location>
</feature>
<feature type="region of interest" description="Disordered" evidence="8">
    <location>
        <begin position="3961"/>
        <end position="3986"/>
    </location>
</feature>
<dbReference type="GeneID" id="7833351"/>
<comment type="pathway">
    <text evidence="2">Protein modification; protein ubiquitination.</text>
</comment>
<dbReference type="Gene3D" id="3.30.2160.10">
    <property type="entry name" value="Hect, E3 ligase catalytic domain"/>
    <property type="match status" value="1"/>
</dbReference>
<feature type="compositionally biased region" description="Polar residues" evidence="8">
    <location>
        <begin position="3046"/>
        <end position="3057"/>
    </location>
</feature>
<sequence length="4485" mass="527330">MFIGLQEIYLLVDPKGYPFVPISKPSEELLKAERGSFQTLHEKNQYILDIAQKVFKNKRITFYAQEKIVELNFLLALIDQGMRSSISKLKDTFKDNSEKGVGISQQENLEDVERDIIDYLKILIKLPDIAFDLRINYNMFVQGFNNFSQIFLYSDNNELLLYTSLFYLIYYKHQGATLYEMPPEDQELLASLFCAYLAYQNNTNRMQIGDLLETLDEIKNMKQLAQNDQSCSKQKCSFKELNIDLEFEISVPSNQVDINSGNQSYEEDLSASKQYSNNQNTKNITLQVREQNIDQIFSSKQEKCINVVDNLLKKYLNEEDYKNQKRKFYSQSFIKLLLEIKILKAYHHSKDAHLIAVQQLVFLHLNLIGAKKPLHNYSQFINQKPIQPLDAYYDQLLLQKYCLTKIIQNITSIEESKNNLNNKQKEEFSNNESQHVNLMLRSLSNCGPLIAHMCMYKIESKFVNSFKITYEQNICELWVQFFENVLQKTFEDERSINYSDYLMLFKVFDSFYNEVEYFGIDMRQHLEDSNNTLIQEKVSLVQDIFKKIFEKLSVASKTFLKVKMQEFIQYPKKYIWNSLLLCELISIEPDLAFKIFQQFLGLMLSQSQFLIQELGEQAIEKIFLNLISYIFKEKITNSTVYIQNLINRQLFIDIKAQILQSNQFGHLILNQILYHILEAEIQFTTRYLLYQVDPKPEEIWEILAEIFKLLSDRNQIVFLKGFRLIKRFLEELIDIYKRNEQIIHNTKVCQVYSELCVKNTLIWGQRSGIQEHTEVIQFTYPEIQKQLKIQMIQLMDMIKQEDDFIIRFLDKNNLALKKKLKAIKSKRKYNITIEDEDLDDKQSFSLAYHSMFTLLEFKYKVLCSNSLYYINCICTTLNRSISQTEFEEIFLYCLNCCSPLAPQIQKKAEKESNSNQAQLRFQATELFGRLRRFSDSDAQPVLMVMTEVCKDYLDNLPLLLKRLSIQMRNSSQNSKNKQNPGIYPKKPFMMMRFWKDQRQGFLKLLQNAYFTGEHYEMLKQIRQCELVLFLFKKAILNLYSVGHYINSNEFYDNYAFICQKAIESQEILSVTFLDEMCSYLQYKVDKAKAFSEQYAQYQQYLQIKFHKLEKGTFISDAKWTNSFDKFIFRNIRLPKMIFKVTMLATKLKRVDLSLIPSPYQTDRKFSQRYSRMIREISYQIIKYNCRNIVILSQRMNQSQLTNIIKYFFYIESIRQNTEGIPNSHNSLFIPIMCSELYASCSLILSSVLRTLKEQNITIDYQNYQLGFIEKNMLRDIFFSFLKHHDNFYSFIMRDLVIQPRVFSKRYLISNEILEHYKEEIENSDSYFKISTEFTTYMKHIFSSMPIYAKYNEQIPEKLAESFYEMTKEYHKDRTLTDREKQQLVMYLEDLALRILNLYLHSTYVNQVRTRSSHINKVIYSYINLKIKNQEEILQQKKIISIFFLKQMELHLQDFIPQWNSISHGGYVLRENLLEKYNSIYLKSDIENKLLLYKPNSLDPIINACTLAMIMNLLCRLIQESPEMDPSLDQGMKYVFGQSWISCKYFLQYISKVMEETKFRKIGTDESNTLDFDPIRYSMVITENLLNYSADILVKLERNQNMQKAAQLELTEYRYKEIFKKENWQELFDLSADIVKNYLNMEITQIEKYSNHTILGIRSAPLRKFLGTMTMCIYQDPNEQKIKRLLKETLPLLQKTPIKQSNFSGWNNSLFKILRQLCDSVFVYSSTLQFKKECLKLHMLDIFYDRFQCKIADSYEYIKLKNFSGSVFAAQPELFLEILNEYFDIEKEGISKLDLQQQQINKLLQNSQTFKLKSKIVYFDNDVLQSKIPTLCQELLNFLIESFATSLQLMLGQVYQQKDRVYHSTFSHEVSLKIIIQLCGKYPLAIPYVIAKELNACTLLLQTIHIPRLYEAIHQHIKNKGNKIAFIDYLFLVSPYTFNVSRQFFKFVSNSINYCYKEIDCPFQTKDENGKIRRIVVGSNYEFKNYLINLHELKLEEILSAREILTSDQDVIELKDLLVSYYQLYLSGGYSSQLNISIDEEQYLKNQQIINLPIYYLQIKEINLKRCYQNLSKIIEKCSQSVKQMNILTAIDFYSIYKQVQKEIIQIQFSLFSDKFYAKGIHNLRNLKQMSNKNLVSLMTEKNIEQVVKNVNEIKMLKQIPVFSSVEENKTTLDEQTNKANENQSSATRNITLPKDMLLKSFSEECKQQQDQFRKYSQNPDNYYHKESNHIKVDTYLRKNSKESFSKFYVSRGSWSTCVYNSTSKINTLEYIKNQVQQNHLQGELSNQFYSEYLEWSLNYMSEDEDSDLFYSLYIYDSEDIDKWPKKNNNLKPQNIYQTILLEFAEEKIQEIRQAELTQNNSQHQDNSLFQKSSPNTSAVSSINSPFPQGRSVKQFNLDEGNQLVKTIQGNQKNLCQSGSVEKSQNNTLNLRNINNDILQIRTITIRQLDQQNTSVNDQEQNQQIIENINSNNNTNNNNLTIFSNDRGSEFNYPNSIYNDQYGLNNETLNFEQIEERKNEPSNRQPRREDDSDYDLNIYNSNINGRKNEEDEDQLTSIQNQRNLLHRDNIAIQENLNQREIRASEDDLNQVQLRSENTGGNENYQQVRITDLNSRNIYFSECDDRYVFNSSEHNADGIQQDEEEEKNDYNTQDIRDIHQLGEFRENFDSLFYESLNKRGRSDEIRIEDELREDFIDEIEEDQQNVGIAVDQDLAFDQESQEILQEFDWTLLDFPKNALNQYGIDKQLFRLATDEEKVEMLVQAQERYQAMKEREQAELITRAQQRNNFNFEQYGLTPNCLEEFDIDPTYFFSLPDDVKIEVLNLIKRDQTNLNQICISPSNNIDRSNFQNSSGNQSLSAVDDGKSPKKQNLSPEQQTHQKLKLMLQRESMALKSLIQSSDFQSRINYRKQDIKKIVSFLKNLDAQTQEGILKMADNNLVEKLPKEMRQRALNLRRQYNQISNKDTLKVYNSSSQNDLFRNNNRRMYDLVYLPSLDDLVYADSDEESDDNNESNLSIEADQVLEGNSEQDEKDSQIISQGYTSIANQSTLNNSYSSSDISGRGRKEDEAQKYSVKKEQTYNEVSYKDDLAKCEKQVDKKIGEYSINSAEFYMNLDVIDDEVLIGIIHNAIFAPIRMQSSDNFAGFTDSIFKMLKLLSLSPINGYKIADALTFYLSLSEQRFQTVIKFLPFYKDLDQASSLIIPRSEIQSRICSLIRRLLGANVCAPLYIQGVINSNKPLKLSSPTGNLIHINKTQEFINKGFQKQKLNSSNNSIKNDILIQNSLASTLQQQQSNYSKFLVPLEFITKMRQEISKGSVSTVYSSYLENSSVFELGIKLIGEQILSKGQSDDGLLIVDYILGKSEFASSASMPIDVSQNDWNKSQKYSNYNQDQEEQGGEDTLGKLRNRKLSHDVHIKHHQFDQQKFQPSFYNNKEGTLNYEQTENEFFNYDQILSQQQLIQRRKNQLKQLKKNQNKKNKSKVQNLYESISPYMKQDQKNNRQNNQSIGNSPTSHLNFSYQFNQSISSTAAQNGFSSQGIMRQLEPNRATEQPNSNYSSYVTHDDKYILGEQIINNNFMKTFCEIIFKCNKRIKTNNNLLGIVKSLIKFRSVNFVTILCGILEQYGKQLVEVIQKIQQNTENFKIHVLQKNNYNMKVTLLEQINDQEQLNILLSKFEMDTIYKLTGSQDFREIFHNLRHFIKDMKYIFEQYILEEAIKFYTQKERKQREKEIKKLNKQIHEIINANTPTVSMLDIGSCLNFSSRHNLELARIQERLQNKQIQSAHNLQHQNSSHNISSSSHTLSQAKQTNLQQSKFDLLNANSGIYLQHSSSTHILNTNNFINTGKDQSMTDLIMSKHKKDELIQSMKQQIAQKQKELKNYMEEESKKVRLKFTNFLKNKVYAIRSLNLAFRECVEYIFTLQELVGQDFESNNSQTLELYCNWKYALKSIIILHQFVNPYNQETQQNNVDQSNTPKKNQEDNSNPNPRQMKRMSIDSFEENNGSSLNSSNDYQYNNNSIDFVEEIEEDLEGPRLSRLFTQEETDPTKLPTSILFRSKSASNQPKFDIDSTFSLMYLPKVMNTLEQIIYLNSDRLDNFHHFIRNAEKKDKLPLKLKLSFLRSLAKQYAIDRQLNLSEDQNQHLKFIIDREKTWHTTLEYLSRYTPAELTIKQIKIQFKDEDGIDYGGLTREWLALLSKEVFNPDYGLFQLSANKRSIQPSPLSMLIPDHLNHFLFLGRLVGKSLVENWHFDINFCRSFLKHMLKKNLYVKDLEDIDPELSRNLMWMLENDVDDLMYDFSYVENILGCQRTIDLIKDGQNIAVTEENKKQYVKKFCIVKMINNIEKQAKAFITGLEQIIPREALELFNVQELGLHLTGMPTVDIDDMKKNTQYQYYTENNRVIKWFWEVLQEENEIIRANFLFFLTGSFKVPYGGFKNYPLKIDRGVSPDSLPVAHTCFNQIDLPEYESKEKLKEKLLIAISEGSQGFHIG</sequence>
<feature type="region of interest" description="Disordered" evidence="8">
    <location>
        <begin position="2358"/>
        <end position="2390"/>
    </location>
</feature>
<name>I7MMP5_TETTS</name>
<dbReference type="InterPro" id="IPR050409">
    <property type="entry name" value="E3_ubiq-protein_ligase"/>
</dbReference>
<dbReference type="CDD" id="cd00078">
    <property type="entry name" value="HECTc"/>
    <property type="match status" value="1"/>
</dbReference>
<dbReference type="SMART" id="SM00119">
    <property type="entry name" value="HECTc"/>
    <property type="match status" value="1"/>
</dbReference>
<evidence type="ECO:0000256" key="6">
    <source>
        <dbReference type="PROSITE-ProRule" id="PRU00104"/>
    </source>
</evidence>
<evidence type="ECO:0000256" key="1">
    <source>
        <dbReference type="ARBA" id="ARBA00000885"/>
    </source>
</evidence>
<dbReference type="KEGG" id="tet:TTHERM_00670720"/>
<evidence type="ECO:0000256" key="8">
    <source>
        <dbReference type="SAM" id="MobiDB-lite"/>
    </source>
</evidence>
<feature type="compositionally biased region" description="Polar residues" evidence="8">
    <location>
        <begin position="2842"/>
        <end position="2857"/>
    </location>
</feature>
<keyword evidence="4 10" id="KW-0808">Transferase</keyword>
<reference evidence="11" key="1">
    <citation type="journal article" date="2006" name="PLoS Biol.">
        <title>Macronuclear genome sequence of the ciliate Tetrahymena thermophila, a model eukaryote.</title>
        <authorList>
            <person name="Eisen J.A."/>
            <person name="Coyne R.S."/>
            <person name="Wu M."/>
            <person name="Wu D."/>
            <person name="Thiagarajan M."/>
            <person name="Wortman J.R."/>
            <person name="Badger J.H."/>
            <person name="Ren Q."/>
            <person name="Amedeo P."/>
            <person name="Jones K.M."/>
            <person name="Tallon L.J."/>
            <person name="Delcher A.L."/>
            <person name="Salzberg S.L."/>
            <person name="Silva J.C."/>
            <person name="Haas B.J."/>
            <person name="Majoros W.H."/>
            <person name="Farzad M."/>
            <person name="Carlton J.M."/>
            <person name="Smith R.K. Jr."/>
            <person name="Garg J."/>
            <person name="Pearlman R.E."/>
            <person name="Karrer K.M."/>
            <person name="Sun L."/>
            <person name="Manning G."/>
            <person name="Elde N.C."/>
            <person name="Turkewitz A.P."/>
            <person name="Asai D.J."/>
            <person name="Wilkes D.E."/>
            <person name="Wang Y."/>
            <person name="Cai H."/>
            <person name="Collins K."/>
            <person name="Stewart B.A."/>
            <person name="Lee S.R."/>
            <person name="Wilamowska K."/>
            <person name="Weinberg Z."/>
            <person name="Ruzzo W.L."/>
            <person name="Wloga D."/>
            <person name="Gaertig J."/>
            <person name="Frankel J."/>
            <person name="Tsao C.-C."/>
            <person name="Gorovsky M.A."/>
            <person name="Keeling P.J."/>
            <person name="Waller R.F."/>
            <person name="Patron N.J."/>
            <person name="Cherry J.M."/>
            <person name="Stover N.A."/>
            <person name="Krieger C.J."/>
            <person name="del Toro C."/>
            <person name="Ryder H.F."/>
            <person name="Williamson S.C."/>
            <person name="Barbeau R.A."/>
            <person name="Hamilton E.P."/>
            <person name="Orias E."/>
        </authorList>
    </citation>
    <scope>NUCLEOTIDE SEQUENCE [LARGE SCALE GENOMIC DNA]</scope>
    <source>
        <strain evidence="11">SB210</strain>
    </source>
</reference>
<evidence type="ECO:0000259" key="9">
    <source>
        <dbReference type="PROSITE" id="PS50237"/>
    </source>
</evidence>
<keyword evidence="11" id="KW-1185">Reference proteome</keyword>
<evidence type="ECO:0000313" key="11">
    <source>
        <dbReference type="Proteomes" id="UP000009168"/>
    </source>
</evidence>
<evidence type="ECO:0000256" key="5">
    <source>
        <dbReference type="ARBA" id="ARBA00022786"/>
    </source>
</evidence>
<dbReference type="SUPFAM" id="SSF56204">
    <property type="entry name" value="Hect, E3 ligase catalytic domain"/>
    <property type="match status" value="1"/>
</dbReference>
<feature type="region of interest" description="Disordered" evidence="8">
    <location>
        <begin position="2842"/>
        <end position="2876"/>
    </location>
</feature>
<feature type="coiled-coil region" evidence="7">
    <location>
        <begin position="3450"/>
        <end position="3477"/>
    </location>
</feature>
<dbReference type="Gene3D" id="3.30.2410.10">
    <property type="entry name" value="Hect, E3 ligase catalytic domain"/>
    <property type="match status" value="1"/>
</dbReference>
<feature type="region of interest" description="Disordered" evidence="8">
    <location>
        <begin position="3046"/>
        <end position="3071"/>
    </location>
</feature>
<protein>
    <recommendedName>
        <fullName evidence="3">HECT-type E3 ubiquitin transferase</fullName>
        <ecNumber evidence="3">2.3.2.26</ecNumber>
    </recommendedName>
</protein>
<dbReference type="GO" id="GO:0005737">
    <property type="term" value="C:cytoplasm"/>
    <property type="evidence" value="ECO:0007669"/>
    <property type="project" value="TreeGrafter"/>
</dbReference>
<dbReference type="InterPro" id="IPR035983">
    <property type="entry name" value="Hect_E3_ubiquitin_ligase"/>
</dbReference>
<evidence type="ECO:0000256" key="4">
    <source>
        <dbReference type="ARBA" id="ARBA00022679"/>
    </source>
</evidence>
<dbReference type="STRING" id="312017.I7MMP5"/>
<accession>I7MMP5</accession>
<dbReference type="PANTHER" id="PTHR11254:SF440">
    <property type="entry name" value="E3 UBIQUITIN-PROTEIN LIGASE NEDD-4"/>
    <property type="match status" value="1"/>
</dbReference>
<feature type="compositionally biased region" description="Basic and acidic residues" evidence="8">
    <location>
        <begin position="2514"/>
        <end position="2529"/>
    </location>
</feature>
<evidence type="ECO:0000256" key="3">
    <source>
        <dbReference type="ARBA" id="ARBA00012485"/>
    </source>
</evidence>
<dbReference type="EMBL" id="GG662308">
    <property type="protein sequence ID" value="EAS06148.2"/>
    <property type="molecule type" value="Genomic_DNA"/>
</dbReference>
<keyword evidence="5 6" id="KW-0833">Ubl conjugation pathway</keyword>
<evidence type="ECO:0000256" key="2">
    <source>
        <dbReference type="ARBA" id="ARBA00004906"/>
    </source>
</evidence>
<dbReference type="EC" id="2.3.2.26" evidence="3"/>